<evidence type="ECO:0000256" key="4">
    <source>
        <dbReference type="ARBA" id="ARBA00022801"/>
    </source>
</evidence>
<sequence>MYIYVFVGVWSFIRMKVTRQREKESSEKRQVNLHPCGVFRSAKRRSTMHSATRGGAVLSRFRRFFLCALFFLETVVRAMHPAGSLSKSGAISVSARKRLFSCFQAPLARFSFCKTARAPQTPKTRRPSSFSPCGPRSFSPSPVSRSSFSLPVSLFFPLGLLSSVHRSPVFPLLPARLGGDFECNVVRRIDFSFLRSTFCRASSLSFSAPPPAPPSATRFLSLNRVAGKRYLSSRTQTGVPDNWHTMEGRAQPAFVDIGANLTDDMYRGVYYGKERHPADLERVIARAKQAGCRKLMVTGGSLADSGRAIELCREFDPDGKFLFATVGVHPTRCSEFEPSSHMHVGAPPHGPAACCSNLSSANDSSSSPSSSSSSSSSSPSSSAGGCGAEAAVDAEVRSFGLYLESTKALLSFEPPAEAVEHLSKLASLIEKNRDRVVAVGEIGLDADRTQFCDLETQKKYFEFQLLLSRYFRLPLFLHMRDAEAPFCEILARRRELWEAEGGVVHSFTDSLAALNSVLPLSPALHIGINGCSLKTEENLQVVKAIPLERLHLETDAPWCDIRPTHAGFAILTRELPSIAAEEKKKQKPQNWNPETQIKNRNEPCNIAHVARIVRQLVAPEMPFEAFTEAVCANSLRMFPLMAAK</sequence>
<reference evidence="6 7" key="1">
    <citation type="journal article" date="2016" name="Nat. Commun.">
        <title>Local admixture of amplified and diversified secreted pathogenesis determinants shapes mosaic Toxoplasma gondii genomes.</title>
        <authorList>
            <person name="Lorenzi H."/>
            <person name="Khan A."/>
            <person name="Behnke M.S."/>
            <person name="Namasivayam S."/>
            <person name="Swapna L.S."/>
            <person name="Hadjithomas M."/>
            <person name="Karamycheva S."/>
            <person name="Pinney D."/>
            <person name="Brunk B.P."/>
            <person name="Ajioka J.W."/>
            <person name="Ajzenberg D."/>
            <person name="Boothroyd J.C."/>
            <person name="Boyle J.P."/>
            <person name="Darde M.L."/>
            <person name="Diaz-Miranda M.A."/>
            <person name="Dubey J.P."/>
            <person name="Fritz H.M."/>
            <person name="Gennari S.M."/>
            <person name="Gregory B.D."/>
            <person name="Kim K."/>
            <person name="Saeij J.P."/>
            <person name="Su C."/>
            <person name="White M.W."/>
            <person name="Zhu X.Q."/>
            <person name="Howe D.K."/>
            <person name="Rosenthal B.M."/>
            <person name="Grigg M.E."/>
            <person name="Parkinson J."/>
            <person name="Liu L."/>
            <person name="Kissinger J.C."/>
            <person name="Roos D.S."/>
            <person name="Sibley L.D."/>
        </authorList>
    </citation>
    <scope>NUCLEOTIDE SEQUENCE [LARGE SCALE GENOMIC DNA]</scope>
    <source>
        <strain evidence="6 7">COUG</strain>
    </source>
</reference>
<dbReference type="CDD" id="cd01310">
    <property type="entry name" value="TatD_DNAse"/>
    <property type="match status" value="1"/>
</dbReference>
<dbReference type="Gene3D" id="3.20.20.140">
    <property type="entry name" value="Metal-dependent hydrolases"/>
    <property type="match status" value="1"/>
</dbReference>
<dbReference type="InterPro" id="IPR001130">
    <property type="entry name" value="TatD-like"/>
</dbReference>
<dbReference type="SUPFAM" id="SSF51556">
    <property type="entry name" value="Metallo-dependent hydrolases"/>
    <property type="match status" value="1"/>
</dbReference>
<feature type="compositionally biased region" description="Low complexity" evidence="5">
    <location>
        <begin position="365"/>
        <end position="382"/>
    </location>
</feature>
<dbReference type="PANTHER" id="PTHR10060">
    <property type="entry name" value="TATD FAMILY DEOXYRIBONUCLEASE"/>
    <property type="match status" value="1"/>
</dbReference>
<keyword evidence="3" id="KW-0479">Metal-binding</keyword>
<dbReference type="VEuPathDB" id="ToxoDB:TGCOUG_253070"/>
<protein>
    <submittedName>
        <fullName evidence="6">Hydrolase, TatD family protein</fullName>
    </submittedName>
</protein>
<keyword evidence="4 6" id="KW-0378">Hydrolase</keyword>
<dbReference type="GO" id="GO:0008296">
    <property type="term" value="F:3'-5'-DNA exonuclease activity"/>
    <property type="evidence" value="ECO:0007669"/>
    <property type="project" value="TreeGrafter"/>
</dbReference>
<evidence type="ECO:0000313" key="7">
    <source>
        <dbReference type="Proteomes" id="UP000236343"/>
    </source>
</evidence>
<dbReference type="Proteomes" id="UP000236343">
    <property type="component" value="Unassembled WGS sequence"/>
</dbReference>
<dbReference type="GO" id="GO:0005829">
    <property type="term" value="C:cytosol"/>
    <property type="evidence" value="ECO:0007669"/>
    <property type="project" value="TreeGrafter"/>
</dbReference>
<gene>
    <name evidence="6" type="ORF">TGCOUG_253070</name>
</gene>
<dbReference type="PANTHER" id="PTHR10060:SF15">
    <property type="entry name" value="DEOXYRIBONUCLEASE TATDN1"/>
    <property type="match status" value="1"/>
</dbReference>
<dbReference type="EMBL" id="AGQR02002987">
    <property type="protein sequence ID" value="PIL97918.1"/>
    <property type="molecule type" value="Genomic_DNA"/>
</dbReference>
<evidence type="ECO:0000313" key="6">
    <source>
        <dbReference type="EMBL" id="PIL97918.1"/>
    </source>
</evidence>
<evidence type="ECO:0000256" key="3">
    <source>
        <dbReference type="ARBA" id="ARBA00022723"/>
    </source>
</evidence>
<dbReference type="InterPro" id="IPR032466">
    <property type="entry name" value="Metal_Hydrolase"/>
</dbReference>
<comment type="caution">
    <text evidence="6">The sequence shown here is derived from an EMBL/GenBank/DDBJ whole genome shotgun (WGS) entry which is preliminary data.</text>
</comment>
<accession>A0A2G8XTB4</accession>
<name>A0A2G8XTB4_TOXGO</name>
<dbReference type="GO" id="GO:0046872">
    <property type="term" value="F:metal ion binding"/>
    <property type="evidence" value="ECO:0007669"/>
    <property type="project" value="UniProtKB-KW"/>
</dbReference>
<keyword evidence="2" id="KW-0540">Nuclease</keyword>
<evidence type="ECO:0000256" key="2">
    <source>
        <dbReference type="ARBA" id="ARBA00022722"/>
    </source>
</evidence>
<dbReference type="InterPro" id="IPR050891">
    <property type="entry name" value="TatD-type_Hydrolase"/>
</dbReference>
<organism evidence="6 7">
    <name type="scientific">Toxoplasma gondii COUG</name>
    <dbReference type="NCBI Taxonomy" id="1074873"/>
    <lineage>
        <taxon>Eukaryota</taxon>
        <taxon>Sar</taxon>
        <taxon>Alveolata</taxon>
        <taxon>Apicomplexa</taxon>
        <taxon>Conoidasida</taxon>
        <taxon>Coccidia</taxon>
        <taxon>Eucoccidiorida</taxon>
        <taxon>Eimeriorina</taxon>
        <taxon>Sarcocystidae</taxon>
        <taxon>Toxoplasma</taxon>
    </lineage>
</organism>
<dbReference type="AlphaFoldDB" id="A0A2G8XTB4"/>
<evidence type="ECO:0000256" key="1">
    <source>
        <dbReference type="ARBA" id="ARBA00009275"/>
    </source>
</evidence>
<feature type="region of interest" description="Disordered" evidence="5">
    <location>
        <begin position="365"/>
        <end position="384"/>
    </location>
</feature>
<proteinExistence type="inferred from homology"/>
<comment type="similarity">
    <text evidence="1">Belongs to the metallo-dependent hydrolases superfamily. TatD-type hydrolase family.</text>
</comment>
<evidence type="ECO:0000256" key="5">
    <source>
        <dbReference type="SAM" id="MobiDB-lite"/>
    </source>
</evidence>
<dbReference type="Pfam" id="PF01026">
    <property type="entry name" value="TatD_DNase"/>
    <property type="match status" value="1"/>
</dbReference>